<dbReference type="SUPFAM" id="SSF52540">
    <property type="entry name" value="P-loop containing nucleoside triphosphate hydrolases"/>
    <property type="match status" value="2"/>
</dbReference>
<keyword evidence="6" id="KW-0479">Metal-binding</keyword>
<dbReference type="PROSITE" id="PS50507">
    <property type="entry name" value="RDRP_SSRNA_POS"/>
    <property type="match status" value="1"/>
</dbReference>
<dbReference type="InterPro" id="IPR044371">
    <property type="entry name" value="Macro_X_NSP3-like"/>
</dbReference>
<evidence type="ECO:0000256" key="13">
    <source>
        <dbReference type="ARBA" id="ARBA00022953"/>
    </source>
</evidence>
<dbReference type="CDD" id="cd23259">
    <property type="entry name" value="Hepeviridae_RdRp"/>
    <property type="match status" value="1"/>
</dbReference>
<protein>
    <submittedName>
        <fullName evidence="19">Non-structural polyprotein</fullName>
    </submittedName>
</protein>
<dbReference type="GO" id="GO:0016556">
    <property type="term" value="P:mRNA modification"/>
    <property type="evidence" value="ECO:0007669"/>
    <property type="project" value="InterPro"/>
</dbReference>
<evidence type="ECO:0000256" key="8">
    <source>
        <dbReference type="ARBA" id="ARBA00022801"/>
    </source>
</evidence>
<dbReference type="GO" id="GO:0039694">
    <property type="term" value="P:viral RNA genome replication"/>
    <property type="evidence" value="ECO:0007669"/>
    <property type="project" value="InterPro"/>
</dbReference>
<dbReference type="CDD" id="cd21557">
    <property type="entry name" value="Macro_X_Nsp3-like"/>
    <property type="match status" value="1"/>
</dbReference>
<dbReference type="Pfam" id="PF01660">
    <property type="entry name" value="Vmethyltransf"/>
    <property type="match status" value="1"/>
</dbReference>
<proteinExistence type="predicted"/>
<dbReference type="InterPro" id="IPR001788">
    <property type="entry name" value="RNA-dep_RNA_pol_alsuvir"/>
</dbReference>
<evidence type="ECO:0000256" key="2">
    <source>
        <dbReference type="ARBA" id="ARBA00022484"/>
    </source>
</evidence>
<dbReference type="InterPro" id="IPR027417">
    <property type="entry name" value="P-loop_NTPase"/>
</dbReference>
<dbReference type="PROSITE" id="PS51154">
    <property type="entry name" value="MACRO"/>
    <property type="match status" value="1"/>
</dbReference>
<name>A0A2H4RDQ2_9VIRU</name>
<dbReference type="InterPro" id="IPR007094">
    <property type="entry name" value="RNA-dir_pol_PSvirus"/>
</dbReference>
<evidence type="ECO:0000256" key="4">
    <source>
        <dbReference type="ARBA" id="ARBA00022679"/>
    </source>
</evidence>
<dbReference type="EMBL" id="KY432902">
    <property type="protein sequence ID" value="ATY47665.1"/>
    <property type="molecule type" value="Genomic_RNA"/>
</dbReference>
<feature type="region of interest" description="Disordered" evidence="14">
    <location>
        <begin position="513"/>
        <end position="551"/>
    </location>
</feature>
<keyword evidence="8" id="KW-0378">Hydrolase</keyword>
<feature type="domain" description="(+)RNA virus helicase C-terminal" evidence="17">
    <location>
        <begin position="876"/>
        <end position="1160"/>
    </location>
</feature>
<dbReference type="GO" id="GO:0003723">
    <property type="term" value="F:RNA binding"/>
    <property type="evidence" value="ECO:0007669"/>
    <property type="project" value="InterPro"/>
</dbReference>
<dbReference type="GO" id="GO:0006508">
    <property type="term" value="P:proteolysis"/>
    <property type="evidence" value="ECO:0007669"/>
    <property type="project" value="UniProtKB-KW"/>
</dbReference>
<keyword evidence="13" id="KW-0693">Viral RNA replication</keyword>
<evidence type="ECO:0000256" key="1">
    <source>
        <dbReference type="ARBA" id="ARBA00001946"/>
    </source>
</evidence>
<dbReference type="Pfam" id="PF00978">
    <property type="entry name" value="RdRP_2"/>
    <property type="match status" value="1"/>
</dbReference>
<dbReference type="InterPro" id="IPR043502">
    <property type="entry name" value="DNA/RNA_pol_sf"/>
</dbReference>
<dbReference type="GO" id="GO:0006351">
    <property type="term" value="P:DNA-templated transcription"/>
    <property type="evidence" value="ECO:0007669"/>
    <property type="project" value="InterPro"/>
</dbReference>
<keyword evidence="3" id="KW-0645">Protease</keyword>
<keyword evidence="5" id="KW-0548">Nucleotidyltransferase</keyword>
<feature type="region of interest" description="Disordered" evidence="14">
    <location>
        <begin position="691"/>
        <end position="715"/>
    </location>
</feature>
<evidence type="ECO:0000259" key="15">
    <source>
        <dbReference type="PROSITE" id="PS50507"/>
    </source>
</evidence>
<evidence type="ECO:0000256" key="5">
    <source>
        <dbReference type="ARBA" id="ARBA00022695"/>
    </source>
</evidence>
<dbReference type="PROSITE" id="PS51657">
    <property type="entry name" value="PSRV_HELICASE"/>
    <property type="match status" value="1"/>
</dbReference>
<evidence type="ECO:0000256" key="3">
    <source>
        <dbReference type="ARBA" id="ARBA00022670"/>
    </source>
</evidence>
<comment type="cofactor">
    <cofactor evidence="1">
        <name>Mg(2+)</name>
        <dbReference type="ChEBI" id="CHEBI:18420"/>
    </cofactor>
</comment>
<keyword evidence="12" id="KW-0067">ATP-binding</keyword>
<dbReference type="GO" id="GO:0006396">
    <property type="term" value="P:RNA processing"/>
    <property type="evidence" value="ECO:0007669"/>
    <property type="project" value="InterPro"/>
</dbReference>
<evidence type="ECO:0000259" key="16">
    <source>
        <dbReference type="PROSITE" id="PS51154"/>
    </source>
</evidence>
<evidence type="ECO:0000256" key="11">
    <source>
        <dbReference type="ARBA" id="ARBA00022833"/>
    </source>
</evidence>
<dbReference type="GO" id="GO:0004386">
    <property type="term" value="F:helicase activity"/>
    <property type="evidence" value="ECO:0007669"/>
    <property type="project" value="UniProtKB-KW"/>
</dbReference>
<keyword evidence="7" id="KW-0547">Nucleotide-binding</keyword>
<feature type="compositionally biased region" description="Pro residues" evidence="14">
    <location>
        <begin position="699"/>
        <end position="715"/>
    </location>
</feature>
<evidence type="ECO:0000256" key="6">
    <source>
        <dbReference type="ARBA" id="ARBA00022723"/>
    </source>
</evidence>
<reference evidence="19" key="1">
    <citation type="journal article" date="2018" name="Microbiome">
        <title>Comparative analysis of rodent and small mammal viromes to better understand the wildlife origin of emerging infectious diseases.</title>
        <authorList>
            <person name="Wu Z."/>
            <person name="Lu L."/>
            <person name="Du J."/>
            <person name="Yang L."/>
            <person name="Ren X."/>
            <person name="Liu B."/>
            <person name="Jiang J."/>
            <person name="Yang J."/>
            <person name="Dong J."/>
            <person name="Sun L."/>
            <person name="Zhu Y."/>
            <person name="Li Y."/>
            <person name="Zheng D."/>
            <person name="Zhang C."/>
            <person name="Su H."/>
            <person name="Zheng Y."/>
            <person name="Zhou H."/>
            <person name="Zhu G."/>
            <person name="Li H."/>
            <person name="Chmura A."/>
            <person name="Yang F."/>
            <person name="Daszak P."/>
            <person name="Wang J."/>
            <person name="Liu Q."/>
            <person name="Jin Q."/>
        </authorList>
    </citation>
    <scope>NUCLEOTIDE SEQUENCE</scope>
    <source>
        <strain evidence="19">RtMg-HEV/XJ2016</strain>
    </source>
</reference>
<feature type="domain" description="RdRp catalytic" evidence="15">
    <location>
        <begin position="1398"/>
        <end position="1509"/>
    </location>
</feature>
<keyword evidence="9" id="KW-0347">Helicase</keyword>
<dbReference type="Gene3D" id="3.40.50.300">
    <property type="entry name" value="P-loop containing nucleotide triphosphate hydrolases"/>
    <property type="match status" value="1"/>
</dbReference>
<dbReference type="GO" id="GO:0005524">
    <property type="term" value="F:ATP binding"/>
    <property type="evidence" value="ECO:0007669"/>
    <property type="project" value="UniProtKB-KW"/>
</dbReference>
<dbReference type="InterPro" id="IPR043472">
    <property type="entry name" value="Macro_dom-like"/>
</dbReference>
<evidence type="ECO:0000259" key="18">
    <source>
        <dbReference type="PROSITE" id="PS51743"/>
    </source>
</evidence>
<keyword evidence="4" id="KW-0808">Transferase</keyword>
<dbReference type="Pfam" id="PF01443">
    <property type="entry name" value="Viral_helicase1"/>
    <property type="match status" value="1"/>
</dbReference>
<organism evidence="19">
    <name type="scientific">Hepevirus sp</name>
    <dbReference type="NCBI Taxonomy" id="2055261"/>
    <lineage>
        <taxon>Viruses</taxon>
        <taxon>Riboviria</taxon>
        <taxon>Orthornavirae</taxon>
        <taxon>Kitrinoviricota</taxon>
        <taxon>Alsuviricetes</taxon>
        <taxon>Hepelivirales</taxon>
        <taxon>Hepeviridae</taxon>
    </lineage>
</organism>
<dbReference type="PROSITE" id="PS51743">
    <property type="entry name" value="ALPHAVIRUS_MT"/>
    <property type="match status" value="1"/>
</dbReference>
<feature type="domain" description="Alphavirus-like MT" evidence="18">
    <location>
        <begin position="56"/>
        <end position="240"/>
    </location>
</feature>
<dbReference type="GO" id="GO:0008174">
    <property type="term" value="F:mRNA methyltransferase activity"/>
    <property type="evidence" value="ECO:0007669"/>
    <property type="project" value="UniProtKB-UniRule"/>
</dbReference>
<evidence type="ECO:0000313" key="19">
    <source>
        <dbReference type="EMBL" id="ATY47665.1"/>
    </source>
</evidence>
<evidence type="ECO:0000256" key="9">
    <source>
        <dbReference type="ARBA" id="ARBA00022806"/>
    </source>
</evidence>
<evidence type="ECO:0000256" key="7">
    <source>
        <dbReference type="ARBA" id="ARBA00022741"/>
    </source>
</evidence>
<accession>A0A2H4RDQ2</accession>
<evidence type="ECO:0000256" key="14">
    <source>
        <dbReference type="SAM" id="MobiDB-lite"/>
    </source>
</evidence>
<dbReference type="InterPro" id="IPR002588">
    <property type="entry name" value="Alphavirus-like_MT_dom"/>
</dbReference>
<dbReference type="GO" id="GO:0003968">
    <property type="term" value="F:RNA-directed RNA polymerase activity"/>
    <property type="evidence" value="ECO:0007669"/>
    <property type="project" value="UniProtKB-KW"/>
</dbReference>
<keyword evidence="10" id="KW-0788">Thiol protease</keyword>
<evidence type="ECO:0000256" key="12">
    <source>
        <dbReference type="ARBA" id="ARBA00022840"/>
    </source>
</evidence>
<dbReference type="CDD" id="cd18809">
    <property type="entry name" value="SF1_C_RecD"/>
    <property type="match status" value="1"/>
</dbReference>
<dbReference type="SUPFAM" id="SSF52949">
    <property type="entry name" value="Macro domain-like"/>
    <property type="match status" value="1"/>
</dbReference>
<keyword evidence="2" id="KW-0696">RNA-directed RNA polymerase</keyword>
<evidence type="ECO:0000256" key="10">
    <source>
        <dbReference type="ARBA" id="ARBA00022807"/>
    </source>
</evidence>
<dbReference type="GO" id="GO:0008234">
    <property type="term" value="F:cysteine-type peptidase activity"/>
    <property type="evidence" value="ECO:0007669"/>
    <property type="project" value="UniProtKB-KW"/>
</dbReference>
<feature type="domain" description="Macro" evidence="16">
    <location>
        <begin position="715"/>
        <end position="868"/>
    </location>
</feature>
<evidence type="ECO:0000259" key="17">
    <source>
        <dbReference type="PROSITE" id="PS51657"/>
    </source>
</evidence>
<dbReference type="SUPFAM" id="SSF56672">
    <property type="entry name" value="DNA/RNA polymerases"/>
    <property type="match status" value="1"/>
</dbReference>
<sequence length="1635" mass="179285">MEAHQFLRAAGVTTALEAAAVGAATASLANAYEVQAYTSQRQAELLVKLFSPLQLVFNPQHVWAHPIQRVIHNYLEGVARRKAGPCLEVGAHPRSINDNRTVLHRCFLPPAGRDVQRWLSCPRRGQAGNMRRCALTGASPSDMTFCFSGFEKCRHYADTGLALYSLHDLHPTAVATAMRQHGMKRLLAVLHLPPEALLPQGVYVTSTYTARVMDDRLVVTYVGDTSAGYNHDRALLRKWIKTTRVGGCCAIVIERVRAIGCHFLLDIVAVDAVTPMPYTPYPDADVVYVRSLFSAAGKPGLLHSICSSARSTFHAVPVSIWDRLMLFGVTLDDDAFCCSRLMTYLRGISFKVVVGTQVANEGWTTDEYALTAVVVAAYLTICHQRWIRTQGISKGVKRLTKEHAQGFLSRLMKWLSLKLSPKKDGFIPGRQLEFYKLCQDWVSAGCYFDARVLCCDKQLTCKCLKARLKEKAADLRDGFRCFVKKGARCIGASFPGLCSCFLSPPDDDSVSVELYSPSEHPAGSVASERPLSPEPARPPAEGNAACAAPEMSKADRYEPKGVDNFIYKAIERALAIFRAKAKKSTTIPVEFNAMAHLAQWTSPIWIPIVPTVVMSPNPFYAASALTSQSSRRSASLYDALDALRASEIAALAEGDQDLAAELEDITMLSTRPQLLRFESCVDSGIGSPLTPTLPSFEAPAPPPAPECKPATSPPKPRARLIQTLPDGAKILCGNLFESSCDWLVNASNPDHIPGAGICGQFYNKFPTAFDQPWLMTEGLTVYTNTPRLIIHAVAPDYRAKRVRTIEQAYSETLSRLGTAAYPLLGAGIYKVPYADSIRAWLANHRPGDELYLTREVADWYEKNRGTSLIGTKTLIITPAKANTINLAMQKEASGPFGKFVGSAVVAPGAYQYKFTAGVPGSGKSSGIHRDDVDVVVVPTHQLRQQWHDRGFKVFTQHAAIRQVSGLRVVVDEAPSMPPHILTYIMSVASTVMLLGDPNQIPALDFDHTGLVEASKPTLEPTEWRLTSHRCPQDVCHLLAADYPGIKTTSKVVRSLVFDKAPPPEVQRIVFTQAAKAANPGSITVHESQGSDFNTTAVIVTNDARGLILSSRAHAIVALTRHSKRCYVVDQPGLLKEIGVSDAILSNFFLSQATQHFSRPAEVEKPDPGPASDESDLIPASCQHAALHQLAEVTGHRPTPVRAIVPPGPPVEQGKLYMPFRLEGRDEVTILALSDTVHCRMAAPTDRLAVLTTLVGRYAKKTKFWDSAVRPIRESLRKFIPTLSSVVPSTVELAEFVKAMSDKGQDGSLIVQLDLADRDATRITFFQKDCNKFTLDETVAHGKVGQGISAWAKTMVALFGVWFRAIEKAIVDALPDNVLYGDQFVIERFSALVEAANFRRVFENDFSEFDSTQNNFSLDLECTIMEECGMPGWMVNLYHLIRSAWVLQAPQEGLRGYWKKHSGEPGTLLWNTVWNMAVISHCYDFQDMAMAAFKGDDSVVCCSLYTTTGAAASLISGCGLKLKVNFNDVGSFAGLIVCPGVGVVKDVVRFVGRLTEKNWGPGEERMQELTEAVRDFLNSIKNSTNLVCMMNSMYYGFGQGLIMNLIGLLKTVAEGRASFTEIVSPILKLTNVGKQE</sequence>
<dbReference type="Gene3D" id="3.40.220.10">
    <property type="entry name" value="Leucine Aminopeptidase, subunit E, domain 1"/>
    <property type="match status" value="1"/>
</dbReference>
<dbReference type="InterPro" id="IPR002589">
    <property type="entry name" value="Macro_dom"/>
</dbReference>
<dbReference type="InterPro" id="IPR027351">
    <property type="entry name" value="(+)RNA_virus_helicase_core_dom"/>
</dbReference>
<dbReference type="SMART" id="SM00506">
    <property type="entry name" value="A1pp"/>
    <property type="match status" value="1"/>
</dbReference>
<dbReference type="GO" id="GO:0046872">
    <property type="term" value="F:metal ion binding"/>
    <property type="evidence" value="ECO:0007669"/>
    <property type="project" value="UniProtKB-KW"/>
</dbReference>
<dbReference type="InterPro" id="IPR047307">
    <property type="entry name" value="Hepeviridae_RdRp"/>
</dbReference>
<keyword evidence="11" id="KW-0862">Zinc</keyword>